<dbReference type="Pfam" id="PF03492">
    <property type="entry name" value="Methyltransf_7"/>
    <property type="match status" value="2"/>
</dbReference>
<dbReference type="InterPro" id="IPR029063">
    <property type="entry name" value="SAM-dependent_MTases_sf"/>
</dbReference>
<gene>
    <name evidence="1" type="ORF">JRO89_XS02G0040400</name>
</gene>
<proteinExistence type="predicted"/>
<protein>
    <recommendedName>
        <fullName evidence="3">SAMT</fullName>
    </recommendedName>
</protein>
<sequence length="234" mass="26430">MSKAKPILEDCITKLYRNSFPECLKIADLGCSSGPNTLSLVWEIIDIIDETGKRVNRKAPMFQVFQNDLPGNDFNSVFRSLPIFYEKLMEVKGSNFGPCFIAGIPGSFYGRLFPDQSLHFIHSSYSLHWRSQVPEGLVTASGFPLNRGNICMAKSSPAGVHKACLDLFEKDFRLFLRSRSEEMIPGEGLIEQTKLDHFNLPYYAPAPEEVRHVIETEAYFSIQQFDIFLCGLGC</sequence>
<evidence type="ECO:0008006" key="3">
    <source>
        <dbReference type="Google" id="ProtNLM"/>
    </source>
</evidence>
<evidence type="ECO:0000313" key="2">
    <source>
        <dbReference type="Proteomes" id="UP000827721"/>
    </source>
</evidence>
<evidence type="ECO:0000313" key="1">
    <source>
        <dbReference type="EMBL" id="KAH7575050.1"/>
    </source>
</evidence>
<accession>A0ABQ8IEQ8</accession>
<dbReference type="EMBL" id="JAFEMO010000002">
    <property type="protein sequence ID" value="KAH7575050.1"/>
    <property type="molecule type" value="Genomic_DNA"/>
</dbReference>
<comment type="caution">
    <text evidence="1">The sequence shown here is derived from an EMBL/GenBank/DDBJ whole genome shotgun (WGS) entry which is preliminary data.</text>
</comment>
<dbReference type="InterPro" id="IPR005299">
    <property type="entry name" value="MeTrfase_7"/>
</dbReference>
<dbReference type="SUPFAM" id="SSF53335">
    <property type="entry name" value="S-adenosyl-L-methionine-dependent methyltransferases"/>
    <property type="match status" value="1"/>
</dbReference>
<dbReference type="Proteomes" id="UP000827721">
    <property type="component" value="Unassembled WGS sequence"/>
</dbReference>
<organism evidence="1 2">
    <name type="scientific">Xanthoceras sorbifolium</name>
    <dbReference type="NCBI Taxonomy" id="99658"/>
    <lineage>
        <taxon>Eukaryota</taxon>
        <taxon>Viridiplantae</taxon>
        <taxon>Streptophyta</taxon>
        <taxon>Embryophyta</taxon>
        <taxon>Tracheophyta</taxon>
        <taxon>Spermatophyta</taxon>
        <taxon>Magnoliopsida</taxon>
        <taxon>eudicotyledons</taxon>
        <taxon>Gunneridae</taxon>
        <taxon>Pentapetalae</taxon>
        <taxon>rosids</taxon>
        <taxon>malvids</taxon>
        <taxon>Sapindales</taxon>
        <taxon>Sapindaceae</taxon>
        <taxon>Xanthoceroideae</taxon>
        <taxon>Xanthoceras</taxon>
    </lineage>
</organism>
<dbReference type="Gene3D" id="3.40.50.150">
    <property type="entry name" value="Vaccinia Virus protein VP39"/>
    <property type="match status" value="1"/>
</dbReference>
<reference evidence="1 2" key="1">
    <citation type="submission" date="2021-02" db="EMBL/GenBank/DDBJ databases">
        <title>Plant Genome Project.</title>
        <authorList>
            <person name="Zhang R.-G."/>
        </authorList>
    </citation>
    <scope>NUCLEOTIDE SEQUENCE [LARGE SCALE GENOMIC DNA]</scope>
    <source>
        <tissue evidence="1">Leaves</tissue>
    </source>
</reference>
<dbReference type="PANTHER" id="PTHR31009">
    <property type="entry name" value="S-ADENOSYL-L-METHIONINE:CARBOXYL METHYLTRANSFERASE FAMILY PROTEIN"/>
    <property type="match status" value="1"/>
</dbReference>
<name>A0ABQ8IEQ8_9ROSI</name>
<keyword evidence="2" id="KW-1185">Reference proteome</keyword>